<dbReference type="Gene3D" id="3.20.20.70">
    <property type="entry name" value="Aldolase class I"/>
    <property type="match status" value="1"/>
</dbReference>
<dbReference type="PROSITE" id="PS51918">
    <property type="entry name" value="RADICAL_SAM"/>
    <property type="match status" value="1"/>
</dbReference>
<evidence type="ECO:0000259" key="5">
    <source>
        <dbReference type="PROSITE" id="PS51918"/>
    </source>
</evidence>
<dbReference type="PANTHER" id="PTHR11228">
    <property type="entry name" value="RADICAL SAM DOMAIN PROTEIN"/>
    <property type="match status" value="1"/>
</dbReference>
<gene>
    <name evidence="6" type="ORF">A2161_12760</name>
</gene>
<proteinExistence type="predicted"/>
<keyword evidence="4" id="KW-0411">Iron-sulfur</keyword>
<evidence type="ECO:0000256" key="1">
    <source>
        <dbReference type="ARBA" id="ARBA00022691"/>
    </source>
</evidence>
<evidence type="ECO:0000256" key="4">
    <source>
        <dbReference type="ARBA" id="ARBA00023014"/>
    </source>
</evidence>
<dbReference type="CDD" id="cd01335">
    <property type="entry name" value="Radical_SAM"/>
    <property type="match status" value="1"/>
</dbReference>
<dbReference type="AlphaFoldDB" id="A0A1F7S9Y3"/>
<keyword evidence="1" id="KW-0949">S-adenosyl-L-methionine</keyword>
<organism evidence="6 7">
    <name type="scientific">Candidatus Schekmanbacteria bacterium RBG_13_48_7</name>
    <dbReference type="NCBI Taxonomy" id="1817878"/>
    <lineage>
        <taxon>Bacteria</taxon>
        <taxon>Candidatus Schekmaniibacteriota</taxon>
    </lineage>
</organism>
<dbReference type="InterPro" id="IPR058240">
    <property type="entry name" value="rSAM_sf"/>
</dbReference>
<keyword evidence="3" id="KW-0408">Iron</keyword>
<dbReference type="InterPro" id="IPR007197">
    <property type="entry name" value="rSAM"/>
</dbReference>
<protein>
    <recommendedName>
        <fullName evidence="5">Radical SAM core domain-containing protein</fullName>
    </recommendedName>
</protein>
<accession>A0A1F7S9Y3</accession>
<dbReference type="PANTHER" id="PTHR11228:SF7">
    <property type="entry name" value="PQQA PEPTIDE CYCLASE"/>
    <property type="match status" value="1"/>
</dbReference>
<dbReference type="GO" id="GO:0046872">
    <property type="term" value="F:metal ion binding"/>
    <property type="evidence" value="ECO:0007669"/>
    <property type="project" value="UniProtKB-KW"/>
</dbReference>
<evidence type="ECO:0000313" key="6">
    <source>
        <dbReference type="EMBL" id="OGL50058.1"/>
    </source>
</evidence>
<dbReference type="EMBL" id="MGDD01000007">
    <property type="protein sequence ID" value="OGL50058.1"/>
    <property type="molecule type" value="Genomic_DNA"/>
</dbReference>
<dbReference type="GO" id="GO:0003824">
    <property type="term" value="F:catalytic activity"/>
    <property type="evidence" value="ECO:0007669"/>
    <property type="project" value="InterPro"/>
</dbReference>
<dbReference type="GO" id="GO:0051536">
    <property type="term" value="F:iron-sulfur cluster binding"/>
    <property type="evidence" value="ECO:0007669"/>
    <property type="project" value="UniProtKB-KW"/>
</dbReference>
<evidence type="ECO:0000313" key="7">
    <source>
        <dbReference type="Proteomes" id="UP000179266"/>
    </source>
</evidence>
<evidence type="ECO:0000256" key="3">
    <source>
        <dbReference type="ARBA" id="ARBA00023004"/>
    </source>
</evidence>
<comment type="caution">
    <text evidence="6">The sequence shown here is derived from an EMBL/GenBank/DDBJ whole genome shotgun (WGS) entry which is preliminary data.</text>
</comment>
<name>A0A1F7S9Y3_9BACT</name>
<sequence>MGTQRLGLWGGEPLIRDDIGEIITYSKAKGMYVTMDTNGHLLPSRIDAIRGIDHVVIGFDGPEEIHNRNRGEGTFEKVIKAFEAGNGILKLWTITVLTKENIGHIDDILDTADKYKLLTTFQVVHHNDFLGKEVAGFIPSKEEYQQAIRHLIKRKEQGAPIVSSYNYLNYLLKWDDFSVPMKETMVNNLKCWAGKLYCNVDTDGKVYPCSLLIEKMEALNFLDVGFKKAFDHIKEISCKSCDASCFTEYNY</sequence>
<keyword evidence="2" id="KW-0479">Metal-binding</keyword>
<reference evidence="6 7" key="1">
    <citation type="journal article" date="2016" name="Nat. Commun.">
        <title>Thousands of microbial genomes shed light on interconnected biogeochemical processes in an aquifer system.</title>
        <authorList>
            <person name="Anantharaman K."/>
            <person name="Brown C.T."/>
            <person name="Hug L.A."/>
            <person name="Sharon I."/>
            <person name="Castelle C.J."/>
            <person name="Probst A.J."/>
            <person name="Thomas B.C."/>
            <person name="Singh A."/>
            <person name="Wilkins M.J."/>
            <person name="Karaoz U."/>
            <person name="Brodie E.L."/>
            <person name="Williams K.H."/>
            <person name="Hubbard S.S."/>
            <person name="Banfield J.F."/>
        </authorList>
    </citation>
    <scope>NUCLEOTIDE SEQUENCE [LARGE SCALE GENOMIC DNA]</scope>
</reference>
<dbReference type="SUPFAM" id="SSF102114">
    <property type="entry name" value="Radical SAM enzymes"/>
    <property type="match status" value="1"/>
</dbReference>
<feature type="non-terminal residue" evidence="6">
    <location>
        <position position="251"/>
    </location>
</feature>
<dbReference type="InterPro" id="IPR013785">
    <property type="entry name" value="Aldolase_TIM"/>
</dbReference>
<evidence type="ECO:0000256" key="2">
    <source>
        <dbReference type="ARBA" id="ARBA00022723"/>
    </source>
</evidence>
<dbReference type="InterPro" id="IPR050377">
    <property type="entry name" value="Radical_SAM_PqqE_MftC-like"/>
</dbReference>
<dbReference type="Proteomes" id="UP000179266">
    <property type="component" value="Unassembled WGS sequence"/>
</dbReference>
<dbReference type="Pfam" id="PF04055">
    <property type="entry name" value="Radical_SAM"/>
    <property type="match status" value="1"/>
</dbReference>
<feature type="domain" description="Radical SAM core" evidence="5">
    <location>
        <begin position="1"/>
        <end position="160"/>
    </location>
</feature>